<dbReference type="AlphaFoldDB" id="A0A3A4ARS1"/>
<dbReference type="InterPro" id="IPR010895">
    <property type="entry name" value="CHRD"/>
</dbReference>
<keyword evidence="5" id="KW-1185">Reference proteome</keyword>
<feature type="domain" description="CHRD" evidence="3">
    <location>
        <begin position="91"/>
        <end position="220"/>
    </location>
</feature>
<dbReference type="InterPro" id="IPR021851">
    <property type="entry name" value="DUF3455"/>
</dbReference>
<reference evidence="4 5" key="1">
    <citation type="submission" date="2018-09" db="EMBL/GenBank/DDBJ databases">
        <title>YIM 75507 draft genome.</title>
        <authorList>
            <person name="Tang S."/>
            <person name="Feng Y."/>
        </authorList>
    </citation>
    <scope>NUCLEOTIDE SEQUENCE [LARGE SCALE GENOMIC DNA]</scope>
    <source>
        <strain evidence="4 5">YIM 75507</strain>
    </source>
</reference>
<evidence type="ECO:0000256" key="2">
    <source>
        <dbReference type="SAM" id="SignalP"/>
    </source>
</evidence>
<keyword evidence="2" id="KW-0732">Signal</keyword>
<dbReference type="RefSeq" id="WP_119928752.1">
    <property type="nucleotide sequence ID" value="NZ_QZEY01000010.1"/>
</dbReference>
<feature type="signal peptide" evidence="2">
    <location>
        <begin position="1"/>
        <end position="21"/>
    </location>
</feature>
<feature type="region of interest" description="Disordered" evidence="1">
    <location>
        <begin position="229"/>
        <end position="259"/>
    </location>
</feature>
<comment type="caution">
    <text evidence="4">The sequence shown here is derived from an EMBL/GenBank/DDBJ whole genome shotgun (WGS) entry which is preliminary data.</text>
</comment>
<dbReference type="Proteomes" id="UP000265768">
    <property type="component" value="Unassembled WGS sequence"/>
</dbReference>
<feature type="chain" id="PRO_5039077555" evidence="2">
    <location>
        <begin position="22"/>
        <end position="493"/>
    </location>
</feature>
<evidence type="ECO:0000313" key="4">
    <source>
        <dbReference type="EMBL" id="RJL29974.1"/>
    </source>
</evidence>
<evidence type="ECO:0000259" key="3">
    <source>
        <dbReference type="PROSITE" id="PS50933"/>
    </source>
</evidence>
<dbReference type="PROSITE" id="PS50933">
    <property type="entry name" value="CHRD"/>
    <property type="match status" value="1"/>
</dbReference>
<evidence type="ECO:0000313" key="5">
    <source>
        <dbReference type="Proteomes" id="UP000265768"/>
    </source>
</evidence>
<proteinExistence type="predicted"/>
<dbReference type="SMART" id="SM00754">
    <property type="entry name" value="CHRD"/>
    <property type="match status" value="2"/>
</dbReference>
<gene>
    <name evidence="4" type="ORF">D5H75_23815</name>
</gene>
<evidence type="ECO:0000256" key="1">
    <source>
        <dbReference type="SAM" id="MobiDB-lite"/>
    </source>
</evidence>
<dbReference type="PANTHER" id="PTHR35567:SF1">
    <property type="entry name" value="CONSERVED FUNGAL PROTEIN (AFU_ORTHOLOGUE AFUA_1G14230)"/>
    <property type="match status" value="1"/>
</dbReference>
<protein>
    <submittedName>
        <fullName evidence="4">CHRD domain-containing protein</fullName>
    </submittedName>
</protein>
<accession>A0A3A4ARS1</accession>
<dbReference type="PANTHER" id="PTHR35567">
    <property type="entry name" value="MALATE DEHYDROGENASE (AFU_ORTHOLOGUE AFUA_2G13800)"/>
    <property type="match status" value="1"/>
</dbReference>
<dbReference type="OrthoDB" id="8901345at2"/>
<organism evidence="4 5">
    <name type="scientific">Bailinhaonella thermotolerans</name>
    <dbReference type="NCBI Taxonomy" id="1070861"/>
    <lineage>
        <taxon>Bacteria</taxon>
        <taxon>Bacillati</taxon>
        <taxon>Actinomycetota</taxon>
        <taxon>Actinomycetes</taxon>
        <taxon>Streptosporangiales</taxon>
        <taxon>Streptosporangiaceae</taxon>
        <taxon>Bailinhaonella</taxon>
    </lineage>
</organism>
<dbReference type="Pfam" id="PF07452">
    <property type="entry name" value="CHRD"/>
    <property type="match status" value="2"/>
</dbReference>
<name>A0A3A4ARS1_9ACTN</name>
<sequence length="493" mass="49988">MSARKFVMPAIALTGALAASAGTLAFALSDRTAAAGPAAKTVAAQADAQAGVNAQVNAQPNAQGDAYDPHAGHGAAVQPAQDAGGAGATARATYFAAALNGANEVPGNDGKAVGDRDGKATALVRIQGDVVSFAIRWDRIAAPSAAHLHLGGKGANGAVKVPFFAAPLPGSARAATGSVKIADAALLDRIRGNPGGFYFNLHTGEFPGGAVRGQLVRLGRAVDLDGVLKRGPLNGPADARQEAPNPEGKRTGDPDGTAFTSVRPWGNCVEYAFRWKNVAPPTVGHLHRAPAGSNGPVVADLFAAEKGLPPSINGLSGIVEVPPALVKRVNANPANYYTNLHTAEFPGGAVRGQLSRGQVRPLAVNLAVVKGAQIYRCTPQRGGGFAFTQHDVAARLQGNVRHDFVAKAAGPPRWIAPDGGAVTGKVAARIPNGAGNIPELVLDATRIGAPGGVFSAATTILRLNTAGGVAPAGPCRSGDLAQVPYQADYLFLS</sequence>
<dbReference type="EMBL" id="QZEY01000010">
    <property type="protein sequence ID" value="RJL29974.1"/>
    <property type="molecule type" value="Genomic_DNA"/>
</dbReference>
<dbReference type="Pfam" id="PF11937">
    <property type="entry name" value="DUF3455"/>
    <property type="match status" value="1"/>
</dbReference>